<evidence type="ECO:0000313" key="3">
    <source>
        <dbReference type="Proteomes" id="UP000190460"/>
    </source>
</evidence>
<accession>A0A1T4VTU8</accession>
<dbReference type="Pfam" id="PF04361">
    <property type="entry name" value="DUF494"/>
    <property type="match status" value="1"/>
</dbReference>
<dbReference type="RefSeq" id="WP_078920779.1">
    <property type="nucleotide sequence ID" value="NZ_FUYB01000001.1"/>
</dbReference>
<comment type="similarity">
    <text evidence="1">Belongs to the Smg family.</text>
</comment>
<dbReference type="EMBL" id="FUYB01000001">
    <property type="protein sequence ID" value="SKA68367.1"/>
    <property type="molecule type" value="Genomic_DNA"/>
</dbReference>
<proteinExistence type="inferred from homology"/>
<dbReference type="InterPro" id="IPR007456">
    <property type="entry name" value="Smg"/>
</dbReference>
<dbReference type="OrthoDB" id="9788984at2"/>
<keyword evidence="3" id="KW-1185">Reference proteome</keyword>
<dbReference type="Proteomes" id="UP000190460">
    <property type="component" value="Unassembled WGS sequence"/>
</dbReference>
<dbReference type="HAMAP" id="MF_00598">
    <property type="entry name" value="Smg"/>
    <property type="match status" value="1"/>
</dbReference>
<evidence type="ECO:0000256" key="1">
    <source>
        <dbReference type="HAMAP-Rule" id="MF_00598"/>
    </source>
</evidence>
<protein>
    <recommendedName>
        <fullName evidence="1">Protein Smg homolog</fullName>
    </recommendedName>
</protein>
<evidence type="ECO:0000313" key="2">
    <source>
        <dbReference type="EMBL" id="SKA68367.1"/>
    </source>
</evidence>
<name>A0A1T4VTU8_9GAMM</name>
<sequence length="159" mass="18647">MKESTLEVLFYLFDNYPEMDDEATPSDDRESMNVYLQGAGFMPGEINRAFNWLESLGDEHQDVLEPYSPHSLRSFAWQEQRWLNTDCQNYLLFLEKAGVLNYEAREQVIDRVLALEDPDFTLDRLKWVILMVLVNRPDEDNSFLWTEGLTLDGSTPVYH</sequence>
<gene>
    <name evidence="1" type="primary">smg</name>
    <name evidence="2" type="ORF">SAMN02745130_00275</name>
</gene>
<reference evidence="2 3" key="1">
    <citation type="submission" date="2017-02" db="EMBL/GenBank/DDBJ databases">
        <authorList>
            <person name="Peterson S.W."/>
        </authorList>
    </citation>
    <scope>NUCLEOTIDE SEQUENCE [LARGE SCALE GENOMIC DNA]</scope>
    <source>
        <strain evidence="2 3">ATCC 49788</strain>
    </source>
</reference>
<organism evidence="2 3">
    <name type="scientific">Thiothrix eikelboomii</name>
    <dbReference type="NCBI Taxonomy" id="92487"/>
    <lineage>
        <taxon>Bacteria</taxon>
        <taxon>Pseudomonadati</taxon>
        <taxon>Pseudomonadota</taxon>
        <taxon>Gammaproteobacteria</taxon>
        <taxon>Thiotrichales</taxon>
        <taxon>Thiotrichaceae</taxon>
        <taxon>Thiothrix</taxon>
    </lineage>
</organism>
<dbReference type="PANTHER" id="PTHR38692">
    <property type="entry name" value="PROTEIN SMG"/>
    <property type="match status" value="1"/>
</dbReference>
<dbReference type="AlphaFoldDB" id="A0A1T4VTU8"/>
<dbReference type="STRING" id="92487.SAMN02745130_00275"/>
<dbReference type="PANTHER" id="PTHR38692:SF1">
    <property type="entry name" value="PROTEIN SMG"/>
    <property type="match status" value="1"/>
</dbReference>